<dbReference type="InterPro" id="IPR025110">
    <property type="entry name" value="AMP-bd_C"/>
</dbReference>
<protein>
    <submittedName>
        <fullName evidence="5">AMP-binding protein</fullName>
    </submittedName>
</protein>
<evidence type="ECO:0000313" key="6">
    <source>
        <dbReference type="Proteomes" id="UP000470384"/>
    </source>
</evidence>
<dbReference type="InterPro" id="IPR045851">
    <property type="entry name" value="AMP-bd_C_sf"/>
</dbReference>
<dbReference type="Pfam" id="PF13193">
    <property type="entry name" value="AMP-binding_C"/>
    <property type="match status" value="1"/>
</dbReference>
<dbReference type="Pfam" id="PF00501">
    <property type="entry name" value="AMP-binding"/>
    <property type="match status" value="1"/>
</dbReference>
<gene>
    <name evidence="5" type="ORF">GTQ45_06215</name>
</gene>
<sequence length="513" mass="56625">MHPRDHAETMPDKAAYIMASTGETVTYGELNDRSNQVAQLFRKYGLTRGDSIAIFMENNARFFEICWAAQRSGLYFTCISSRLTAGEVDYIVGDCGAKLFVTSAAMGPVVDELVALMPNAKHRLMVGGTRPGYESYEELRDSMPAEPIADESAGADMLYSSGTTGRPKGVKAPLPEGPINEAPGLIALVGGLYGANPESIYLSPAPLYHAAPLRYNMAMHRFGATCVVMEHFDAEEALKLIEQHRVTISQWVPTMFVRMLKLDEEVRKKYDVSSLDCAIHAAAPCPVPVKEKMIEWWGPVINEYYAGTEGNGFCALNSEEWLAHKGSVGKALLGELHIVGEDGEEVAPGEVGTIYFGGGGEFEYHNSPDKTADSKHPKGWTTLGDVGRVDEDGYLYLTDRKAYMIISGGVNIYPQEAENILVTHPKVADVAVIGVPNEDFGEEVKAVVQPMNWDEHGPELEAELIEFCLSHLAKIKCPRSIDFDQELPRHPTGKLYKRLIRDRYWGNRDSKIV</sequence>
<dbReference type="OrthoDB" id="9803968at2"/>
<comment type="caution">
    <text evidence="5">The sequence shown here is derived from an EMBL/GenBank/DDBJ whole genome shotgun (WGS) entry which is preliminary data.</text>
</comment>
<dbReference type="PANTHER" id="PTHR43201">
    <property type="entry name" value="ACYL-COA SYNTHETASE"/>
    <property type="match status" value="1"/>
</dbReference>
<feature type="domain" description="AMP-binding enzyme C-terminal" evidence="4">
    <location>
        <begin position="416"/>
        <end position="494"/>
    </location>
</feature>
<comment type="similarity">
    <text evidence="1">Belongs to the ATP-dependent AMP-binding enzyme family.</text>
</comment>
<accession>A0A845Q9V1</accession>
<dbReference type="PANTHER" id="PTHR43201:SF5">
    <property type="entry name" value="MEDIUM-CHAIN ACYL-COA LIGASE ACSF2, MITOCHONDRIAL"/>
    <property type="match status" value="1"/>
</dbReference>
<dbReference type="Gene3D" id="3.30.300.30">
    <property type="match status" value="1"/>
</dbReference>
<keyword evidence="6" id="KW-1185">Reference proteome</keyword>
<dbReference type="RefSeq" id="WP_160587330.1">
    <property type="nucleotide sequence ID" value="NZ_BMHN01000001.1"/>
</dbReference>
<evidence type="ECO:0000259" key="4">
    <source>
        <dbReference type="Pfam" id="PF13193"/>
    </source>
</evidence>
<name>A0A845Q9V1_9HYPH</name>
<feature type="domain" description="AMP-dependent synthetase/ligase" evidence="3">
    <location>
        <begin position="5"/>
        <end position="359"/>
    </location>
</feature>
<keyword evidence="2" id="KW-0436">Ligase</keyword>
<evidence type="ECO:0000256" key="2">
    <source>
        <dbReference type="ARBA" id="ARBA00022598"/>
    </source>
</evidence>
<proteinExistence type="inferred from homology"/>
<dbReference type="GO" id="GO:0006631">
    <property type="term" value="P:fatty acid metabolic process"/>
    <property type="evidence" value="ECO:0007669"/>
    <property type="project" value="TreeGrafter"/>
</dbReference>
<dbReference type="Gene3D" id="3.40.50.12780">
    <property type="entry name" value="N-terminal domain of ligase-like"/>
    <property type="match status" value="1"/>
</dbReference>
<organism evidence="5 6">
    <name type="scientific">Pyruvatibacter mobilis</name>
    <dbReference type="NCBI Taxonomy" id="1712261"/>
    <lineage>
        <taxon>Bacteria</taxon>
        <taxon>Pseudomonadati</taxon>
        <taxon>Pseudomonadota</taxon>
        <taxon>Alphaproteobacteria</taxon>
        <taxon>Hyphomicrobiales</taxon>
        <taxon>Parvibaculaceae</taxon>
        <taxon>Pyruvatibacter</taxon>
    </lineage>
</organism>
<dbReference type="AlphaFoldDB" id="A0A845Q9V1"/>
<dbReference type="InterPro" id="IPR020845">
    <property type="entry name" value="AMP-binding_CS"/>
</dbReference>
<evidence type="ECO:0000256" key="1">
    <source>
        <dbReference type="ARBA" id="ARBA00006432"/>
    </source>
</evidence>
<reference evidence="5 6" key="1">
    <citation type="journal article" date="2016" name="Int. J. Syst. Evol. Microbiol.">
        <title>Pyruvatibacter mobilis gen. nov., sp. nov., a marine bacterium from the culture broth of Picochlorum sp. 122.</title>
        <authorList>
            <person name="Wang G."/>
            <person name="Tang M."/>
            <person name="Wu H."/>
            <person name="Dai S."/>
            <person name="Li T."/>
            <person name="Chen C."/>
            <person name="He H."/>
            <person name="Fan J."/>
            <person name="Xiang W."/>
            <person name="Li X."/>
        </authorList>
    </citation>
    <scope>NUCLEOTIDE SEQUENCE [LARGE SCALE GENOMIC DNA]</scope>
    <source>
        <strain evidence="5 6">GYP-11</strain>
    </source>
</reference>
<evidence type="ECO:0000259" key="3">
    <source>
        <dbReference type="Pfam" id="PF00501"/>
    </source>
</evidence>
<evidence type="ECO:0000313" key="5">
    <source>
        <dbReference type="EMBL" id="NBG95322.1"/>
    </source>
</evidence>
<dbReference type="EMBL" id="WXYQ01000005">
    <property type="protein sequence ID" value="NBG95322.1"/>
    <property type="molecule type" value="Genomic_DNA"/>
</dbReference>
<dbReference type="GO" id="GO:0031956">
    <property type="term" value="F:medium-chain fatty acid-CoA ligase activity"/>
    <property type="evidence" value="ECO:0007669"/>
    <property type="project" value="TreeGrafter"/>
</dbReference>
<dbReference type="InterPro" id="IPR042099">
    <property type="entry name" value="ANL_N_sf"/>
</dbReference>
<dbReference type="GeneID" id="300655212"/>
<dbReference type="InterPro" id="IPR000873">
    <property type="entry name" value="AMP-dep_synth/lig_dom"/>
</dbReference>
<dbReference type="PROSITE" id="PS00455">
    <property type="entry name" value="AMP_BINDING"/>
    <property type="match status" value="1"/>
</dbReference>
<dbReference type="Proteomes" id="UP000470384">
    <property type="component" value="Unassembled WGS sequence"/>
</dbReference>
<dbReference type="SUPFAM" id="SSF56801">
    <property type="entry name" value="Acetyl-CoA synthetase-like"/>
    <property type="match status" value="1"/>
</dbReference>